<dbReference type="GO" id="GO:0016887">
    <property type="term" value="F:ATP hydrolysis activity"/>
    <property type="evidence" value="ECO:0007669"/>
    <property type="project" value="InterPro"/>
</dbReference>
<dbReference type="InterPro" id="IPR051396">
    <property type="entry name" value="Bact_Antivir_Def_Nuclease"/>
</dbReference>
<dbReference type="SUPFAM" id="SSF52540">
    <property type="entry name" value="P-loop containing nucleoside triphosphate hydrolases"/>
    <property type="match status" value="1"/>
</dbReference>
<dbReference type="PANTHER" id="PTHR43581">
    <property type="entry name" value="ATP/GTP PHOSPHATASE"/>
    <property type="match status" value="1"/>
</dbReference>
<evidence type="ECO:0000313" key="2">
    <source>
        <dbReference type="EMBL" id="PWJ47271.1"/>
    </source>
</evidence>
<keyword evidence="3" id="KW-1185">Reference proteome</keyword>
<comment type="caution">
    <text evidence="2">The sequence shown here is derived from an EMBL/GenBank/DDBJ whole genome shotgun (WGS) entry which is preliminary data.</text>
</comment>
<organism evidence="2 3">
    <name type="scientific">Quadrisphaera granulorum</name>
    <dbReference type="NCBI Taxonomy" id="317664"/>
    <lineage>
        <taxon>Bacteria</taxon>
        <taxon>Bacillati</taxon>
        <taxon>Actinomycetota</taxon>
        <taxon>Actinomycetes</taxon>
        <taxon>Kineosporiales</taxon>
        <taxon>Kineosporiaceae</taxon>
        <taxon>Quadrisphaera</taxon>
    </lineage>
</organism>
<dbReference type="Gene3D" id="3.40.50.300">
    <property type="entry name" value="P-loop containing nucleotide triphosphate hydrolases"/>
    <property type="match status" value="2"/>
</dbReference>
<evidence type="ECO:0000313" key="3">
    <source>
        <dbReference type="Proteomes" id="UP000245469"/>
    </source>
</evidence>
<dbReference type="PIRSF" id="PIRSF029347">
    <property type="entry name" value="RecF"/>
    <property type="match status" value="1"/>
</dbReference>
<feature type="domain" description="ATPase AAA-type core" evidence="1">
    <location>
        <begin position="27"/>
        <end position="110"/>
    </location>
</feature>
<reference evidence="2 3" key="1">
    <citation type="submission" date="2018-03" db="EMBL/GenBank/DDBJ databases">
        <title>Genomic Encyclopedia of Archaeal and Bacterial Type Strains, Phase II (KMG-II): from individual species to whole genera.</title>
        <authorList>
            <person name="Goeker M."/>
        </authorList>
    </citation>
    <scope>NUCLEOTIDE SEQUENCE [LARGE SCALE GENOMIC DNA]</scope>
    <source>
        <strain evidence="2 3">DSM 44889</strain>
    </source>
</reference>
<name>A0A315ZNW2_9ACTN</name>
<protein>
    <submittedName>
        <fullName evidence="2">Putative ATPase</fullName>
    </submittedName>
</protein>
<sequence length="447" mass="47898">MATASLRRIHLDSFKSFQREHLDLAGVTVLTGRNSAGKSNALDAIEVLARLADGDDLHEALDGRGRDGDGVRGGARGCAPHRENTFSLGCTASVGKDLYRLELTVEVEPVLRIVRESLWGPAPAAESRKVESHWLMVTRPSDQSHPGLSAEIYNGKRGPNPIQQFRDDRLLTLQLAARMNTKHRVEAAVLRGAEAVTSALRGAFHLDPVPHLMRGYVPERDVLLRRTAENVSAAVHRLETDDPAAHAAVTAAVQRVTDRQLRSLVSVVSPLGDVMLGVDEGVSGDEPDITPAREMSDGLLRFLAVATAMRTAGQRLDIDALQSLTGVEPGVLLVVEEIENGLHPAQADHLLELIRGAASPPSTRILITTHSPALLNALTGELNESVVVCYRDAATGHSRLSRAIDLPGYVKALAAGDMGDAISRGQLVAPRTETRDLGALAHLIGRG</sequence>
<dbReference type="AlphaFoldDB" id="A0A315ZNW2"/>
<dbReference type="GO" id="GO:0005524">
    <property type="term" value="F:ATP binding"/>
    <property type="evidence" value="ECO:0007669"/>
    <property type="project" value="InterPro"/>
</dbReference>
<accession>A0A315ZNW2</accession>
<dbReference type="InterPro" id="IPR003959">
    <property type="entry name" value="ATPase_AAA_core"/>
</dbReference>
<dbReference type="InterPro" id="IPR027417">
    <property type="entry name" value="P-loop_NTPase"/>
</dbReference>
<proteinExistence type="predicted"/>
<gene>
    <name evidence="2" type="ORF">BXY45_1392</name>
</gene>
<dbReference type="Pfam" id="PF13304">
    <property type="entry name" value="AAA_21"/>
    <property type="match status" value="2"/>
</dbReference>
<feature type="domain" description="ATPase AAA-type core" evidence="1">
    <location>
        <begin position="217"/>
        <end position="376"/>
    </location>
</feature>
<dbReference type="Proteomes" id="UP000245469">
    <property type="component" value="Unassembled WGS sequence"/>
</dbReference>
<dbReference type="EMBL" id="QGDQ01000039">
    <property type="protein sequence ID" value="PWJ47271.1"/>
    <property type="molecule type" value="Genomic_DNA"/>
</dbReference>
<dbReference type="PANTHER" id="PTHR43581:SF4">
    <property type="entry name" value="ATP_GTP PHOSPHATASE"/>
    <property type="match status" value="1"/>
</dbReference>
<dbReference type="OrthoDB" id="3252194at2"/>
<dbReference type="InterPro" id="IPR014555">
    <property type="entry name" value="RecF-like"/>
</dbReference>
<dbReference type="RefSeq" id="WP_109776450.1">
    <property type="nucleotide sequence ID" value="NZ_QGDQ01000039.1"/>
</dbReference>
<evidence type="ECO:0000259" key="1">
    <source>
        <dbReference type="Pfam" id="PF13304"/>
    </source>
</evidence>